<reference evidence="7 8" key="1">
    <citation type="submission" date="2016-02" db="EMBL/GenBank/DDBJ databases">
        <authorList>
            <person name="Wen L."/>
            <person name="He K."/>
            <person name="Yang H."/>
        </authorList>
    </citation>
    <scope>NUCLEOTIDE SEQUENCE [LARGE SCALE GENOMIC DNA]</scope>
    <source>
        <strain evidence="7">Trichococcus palustris</strain>
    </source>
</reference>
<dbReference type="Pfam" id="PF00485">
    <property type="entry name" value="PRK"/>
    <property type="match status" value="1"/>
</dbReference>
<dbReference type="PRINTS" id="PR00988">
    <property type="entry name" value="URIDINKINASE"/>
</dbReference>
<dbReference type="InterPro" id="IPR027417">
    <property type="entry name" value="P-loop_NTPase"/>
</dbReference>
<dbReference type="OrthoDB" id="9777642at2"/>
<dbReference type="InterPro" id="IPR006083">
    <property type="entry name" value="PRK/URK"/>
</dbReference>
<keyword evidence="5" id="KW-0067">ATP-binding</keyword>
<keyword evidence="4 5" id="KW-0418">Kinase</keyword>
<evidence type="ECO:0000256" key="3">
    <source>
        <dbReference type="ARBA" id="ARBA00022741"/>
    </source>
</evidence>
<gene>
    <name evidence="7" type="ORF">Tpal_773</name>
</gene>
<proteinExistence type="inferred from homology"/>
<dbReference type="RefSeq" id="WP_087031657.1">
    <property type="nucleotide sequence ID" value="NZ_FJNE01000002.1"/>
</dbReference>
<evidence type="ECO:0000256" key="5">
    <source>
        <dbReference type="RuleBase" id="RU003825"/>
    </source>
</evidence>
<dbReference type="UniPathway" id="UPA00574">
    <property type="reaction ID" value="UER00637"/>
</dbReference>
<dbReference type="GO" id="GO:0005524">
    <property type="term" value="F:ATP binding"/>
    <property type="evidence" value="ECO:0007669"/>
    <property type="project" value="UniProtKB-KW"/>
</dbReference>
<comment type="catalytic activity">
    <reaction evidence="5">
        <text>uridine + ATP = UMP + ADP + H(+)</text>
        <dbReference type="Rhea" id="RHEA:16825"/>
        <dbReference type="ChEBI" id="CHEBI:15378"/>
        <dbReference type="ChEBI" id="CHEBI:16704"/>
        <dbReference type="ChEBI" id="CHEBI:30616"/>
        <dbReference type="ChEBI" id="CHEBI:57865"/>
        <dbReference type="ChEBI" id="CHEBI:456216"/>
        <dbReference type="EC" id="2.7.1.48"/>
    </reaction>
</comment>
<protein>
    <recommendedName>
        <fullName evidence="5">Uridine kinase</fullName>
        <ecNumber evidence="5">2.7.1.48</ecNumber>
    </recommendedName>
</protein>
<dbReference type="GO" id="GO:0005737">
    <property type="term" value="C:cytoplasm"/>
    <property type="evidence" value="ECO:0007669"/>
    <property type="project" value="UniProtKB-SubCell"/>
</dbReference>
<evidence type="ECO:0000259" key="6">
    <source>
        <dbReference type="Pfam" id="PF00485"/>
    </source>
</evidence>
<keyword evidence="5" id="KW-0963">Cytoplasm</keyword>
<accession>A0A143YDT6</accession>
<comment type="subcellular location">
    <subcellularLocation>
        <location evidence="5">Cytoplasm</location>
    </subcellularLocation>
</comment>
<name>A0A143YDT6_9LACT</name>
<evidence type="ECO:0000256" key="4">
    <source>
        <dbReference type="ARBA" id="ARBA00022777"/>
    </source>
</evidence>
<dbReference type="Proteomes" id="UP000242754">
    <property type="component" value="Unassembled WGS sequence"/>
</dbReference>
<dbReference type="GO" id="GO:0044206">
    <property type="term" value="P:UMP salvage"/>
    <property type="evidence" value="ECO:0007669"/>
    <property type="project" value="UniProtKB-UniPathway"/>
</dbReference>
<comment type="catalytic activity">
    <reaction evidence="5">
        <text>cytidine + ATP = CMP + ADP + H(+)</text>
        <dbReference type="Rhea" id="RHEA:24674"/>
        <dbReference type="ChEBI" id="CHEBI:15378"/>
        <dbReference type="ChEBI" id="CHEBI:17562"/>
        <dbReference type="ChEBI" id="CHEBI:30616"/>
        <dbReference type="ChEBI" id="CHEBI:60377"/>
        <dbReference type="ChEBI" id="CHEBI:456216"/>
        <dbReference type="EC" id="2.7.1.48"/>
    </reaction>
</comment>
<evidence type="ECO:0000313" key="7">
    <source>
        <dbReference type="EMBL" id="CZQ86447.1"/>
    </source>
</evidence>
<comment type="similarity">
    <text evidence="5">Belongs to the uridine kinase family.</text>
</comment>
<dbReference type="STRING" id="140314.SAMN04488076_101257"/>
<evidence type="ECO:0000256" key="2">
    <source>
        <dbReference type="ARBA" id="ARBA00022679"/>
    </source>
</evidence>
<dbReference type="NCBIfam" id="NF004018">
    <property type="entry name" value="PRK05480.1"/>
    <property type="match status" value="1"/>
</dbReference>
<feature type="domain" description="Phosphoribulokinase/uridine kinase" evidence="6">
    <location>
        <begin position="3"/>
        <end position="189"/>
    </location>
</feature>
<evidence type="ECO:0000313" key="8">
    <source>
        <dbReference type="Proteomes" id="UP000242754"/>
    </source>
</evidence>
<dbReference type="CDD" id="cd02023">
    <property type="entry name" value="UMPK"/>
    <property type="match status" value="1"/>
</dbReference>
<comment type="pathway">
    <text evidence="5">Pyrimidine metabolism; CTP biosynthesis via salvage pathway; CTP from cytidine: step 1/3.</text>
</comment>
<evidence type="ECO:0000256" key="1">
    <source>
        <dbReference type="ARBA" id="ARBA00004690"/>
    </source>
</evidence>
<dbReference type="EMBL" id="FJNE01000002">
    <property type="protein sequence ID" value="CZQ86447.1"/>
    <property type="molecule type" value="Genomic_DNA"/>
</dbReference>
<dbReference type="PANTHER" id="PTHR10285">
    <property type="entry name" value="URIDINE KINASE"/>
    <property type="match status" value="1"/>
</dbReference>
<dbReference type="InterPro" id="IPR000764">
    <property type="entry name" value="Uridine_kinase-like"/>
</dbReference>
<keyword evidence="2 5" id="KW-0808">Transferase</keyword>
<keyword evidence="8" id="KW-1185">Reference proteome</keyword>
<dbReference type="EC" id="2.7.1.48" evidence="5"/>
<dbReference type="UniPathway" id="UPA00579">
    <property type="reaction ID" value="UER00640"/>
</dbReference>
<dbReference type="Gene3D" id="3.40.50.300">
    <property type="entry name" value="P-loop containing nucleotide triphosphate hydrolases"/>
    <property type="match status" value="1"/>
</dbReference>
<comment type="pathway">
    <text evidence="1 5">Pyrimidine metabolism; UMP biosynthesis via salvage pathway; UMP from uridine: step 1/1.</text>
</comment>
<dbReference type="SUPFAM" id="SSF52540">
    <property type="entry name" value="P-loop containing nucleoside triphosphate hydrolases"/>
    <property type="match status" value="1"/>
</dbReference>
<dbReference type="GO" id="GO:0004849">
    <property type="term" value="F:uridine kinase activity"/>
    <property type="evidence" value="ECO:0007669"/>
    <property type="project" value="UniProtKB-EC"/>
</dbReference>
<keyword evidence="3 5" id="KW-0547">Nucleotide-binding</keyword>
<sequence>MIIIGIAGGSGAGKTTVARTVAERLGEENVVYISQDWYYKDRSHLSLEEREKLNLDHPNAFDSKLLIAHLKQLRQGHPIEVPHYNFSTQSRTTKTMHLEPKSVAILEGILVLAITEVRSLIDFKIFVDAEPDIRLIRRIERDIRERNSTYEKTVKRYLTTVKPMHDAFIEPSKIFADIIVPRGGENEIATDMLAEFVEHYTVHHSGGTTTNNENNLAETQ</sequence>
<dbReference type="NCBIfam" id="TIGR00235">
    <property type="entry name" value="udk"/>
    <property type="match status" value="1"/>
</dbReference>
<dbReference type="GO" id="GO:0043771">
    <property type="term" value="F:cytidine kinase activity"/>
    <property type="evidence" value="ECO:0007669"/>
    <property type="project" value="RHEA"/>
</dbReference>
<organism evidence="7 8">
    <name type="scientific">Trichococcus palustris</name>
    <dbReference type="NCBI Taxonomy" id="140314"/>
    <lineage>
        <taxon>Bacteria</taxon>
        <taxon>Bacillati</taxon>
        <taxon>Bacillota</taxon>
        <taxon>Bacilli</taxon>
        <taxon>Lactobacillales</taxon>
        <taxon>Carnobacteriaceae</taxon>
        <taxon>Trichococcus</taxon>
    </lineage>
</organism>
<dbReference type="AlphaFoldDB" id="A0A143YDT6"/>
<dbReference type="GO" id="GO:0044211">
    <property type="term" value="P:CTP salvage"/>
    <property type="evidence" value="ECO:0007669"/>
    <property type="project" value="UniProtKB-UniPathway"/>
</dbReference>